<evidence type="ECO:0000256" key="7">
    <source>
        <dbReference type="ARBA" id="ARBA00022741"/>
    </source>
</evidence>
<proteinExistence type="inferred from homology"/>
<evidence type="ECO:0000259" key="16">
    <source>
        <dbReference type="PROSITE" id="PS50862"/>
    </source>
</evidence>
<dbReference type="AlphaFoldDB" id="A0A1J5SUA2"/>
<keyword evidence="10" id="KW-0030">Aminoacyl-tRNA synthetase</keyword>
<evidence type="ECO:0000256" key="2">
    <source>
        <dbReference type="ARBA" id="ARBA00005045"/>
    </source>
</evidence>
<comment type="caution">
    <text evidence="17">The sequence shown here is derived from an EMBL/GenBank/DDBJ whole genome shotgun (WGS) entry which is preliminary data.</text>
</comment>
<evidence type="ECO:0000256" key="15">
    <source>
        <dbReference type="ARBA" id="ARBA00048823"/>
    </source>
</evidence>
<comment type="catalytic activity">
    <reaction evidence="14">
        <text>tRNA(Sec) + L-serine + ATP = L-seryl-tRNA(Sec) + AMP + diphosphate + H(+)</text>
        <dbReference type="Rhea" id="RHEA:42580"/>
        <dbReference type="Rhea" id="RHEA-COMP:9742"/>
        <dbReference type="Rhea" id="RHEA-COMP:10128"/>
        <dbReference type="ChEBI" id="CHEBI:15378"/>
        <dbReference type="ChEBI" id="CHEBI:30616"/>
        <dbReference type="ChEBI" id="CHEBI:33019"/>
        <dbReference type="ChEBI" id="CHEBI:33384"/>
        <dbReference type="ChEBI" id="CHEBI:78442"/>
        <dbReference type="ChEBI" id="CHEBI:78533"/>
        <dbReference type="ChEBI" id="CHEBI:456215"/>
        <dbReference type="EC" id="6.1.1.11"/>
    </reaction>
</comment>
<evidence type="ECO:0000256" key="1">
    <source>
        <dbReference type="ARBA" id="ARBA00004496"/>
    </source>
</evidence>
<comment type="subcellular location">
    <subcellularLocation>
        <location evidence="1">Cytoplasm</location>
    </subcellularLocation>
</comment>
<sequence>MLQVNVLRNDPQWVKERLAVKNFKQLELVDEIIGLDDERKRIQSDYDNTQSKVNAASKEIGKLMGQGKKDEAEEMKKQVASFKSQVAAFAESLNAAEKLLQDKIIQLPNLPAQIVPPGKTPEENVVAKEGGVKPSLLANAVPHWDLIKKYDIVDFETGAKITGSGFPLFKGKGAKLQRALVQYFLDFNTAAGYTEYIPPFMVNAASAYATGQLPDKEGQMYHATEDDFYLIPTAEVPVTNIYRDTILKEDDLPLKMTAHSPCFRREAGSFGKDVRGLNRVHQFEKVEIIQIVKPETSYEVLDAMVAHVEKLIISMELPYRILRLCGGDMSFTSALTYDFEVFSAAQQRWLEVSSVSNFENFQTNRLKCRFKDATGKMQLTHSLNGSSLALPRIMAALLENNQTENGINIPKVLQSYFGAEVLQ</sequence>
<evidence type="ECO:0000256" key="10">
    <source>
        <dbReference type="ARBA" id="ARBA00023146"/>
    </source>
</evidence>
<dbReference type="SUPFAM" id="SSF55681">
    <property type="entry name" value="Class II aaRS and biotin synthetases"/>
    <property type="match status" value="1"/>
</dbReference>
<dbReference type="SUPFAM" id="SSF46589">
    <property type="entry name" value="tRNA-binding arm"/>
    <property type="match status" value="1"/>
</dbReference>
<dbReference type="PROSITE" id="PS50862">
    <property type="entry name" value="AA_TRNA_LIGASE_II"/>
    <property type="match status" value="1"/>
</dbReference>
<reference evidence="17" key="1">
    <citation type="submission" date="2016-10" db="EMBL/GenBank/DDBJ databases">
        <title>Sequence of Gallionella enrichment culture.</title>
        <authorList>
            <person name="Poehlein A."/>
            <person name="Muehling M."/>
            <person name="Daniel R."/>
        </authorList>
    </citation>
    <scope>NUCLEOTIDE SEQUENCE</scope>
</reference>
<accession>A0A1J5SUA2</accession>
<dbReference type="PIRSF" id="PIRSF001529">
    <property type="entry name" value="Ser-tRNA-synth_IIa"/>
    <property type="match status" value="1"/>
</dbReference>
<dbReference type="InterPro" id="IPR045864">
    <property type="entry name" value="aa-tRNA-synth_II/BPL/LPL"/>
</dbReference>
<keyword evidence="7" id="KW-0547">Nucleotide-binding</keyword>
<evidence type="ECO:0000256" key="12">
    <source>
        <dbReference type="ARBA" id="ARBA00033352"/>
    </source>
</evidence>
<dbReference type="NCBIfam" id="TIGR00414">
    <property type="entry name" value="serS"/>
    <property type="match status" value="1"/>
</dbReference>
<evidence type="ECO:0000256" key="9">
    <source>
        <dbReference type="ARBA" id="ARBA00022917"/>
    </source>
</evidence>
<dbReference type="EC" id="6.1.1.11" evidence="4"/>
<dbReference type="InterPro" id="IPR002314">
    <property type="entry name" value="aa-tRNA-synt_IIb"/>
</dbReference>
<dbReference type="PRINTS" id="PR00981">
    <property type="entry name" value="TRNASYNTHSER"/>
</dbReference>
<dbReference type="Pfam" id="PF02403">
    <property type="entry name" value="Seryl_tRNA_N"/>
    <property type="match status" value="1"/>
</dbReference>
<dbReference type="GO" id="GO:0006434">
    <property type="term" value="P:seryl-tRNA aminoacylation"/>
    <property type="evidence" value="ECO:0007669"/>
    <property type="project" value="InterPro"/>
</dbReference>
<dbReference type="EMBL" id="MLJW01000018">
    <property type="protein sequence ID" value="OIR12047.1"/>
    <property type="molecule type" value="Genomic_DNA"/>
</dbReference>
<name>A0A1J5SUA2_9ZZZZ</name>
<keyword evidence="5" id="KW-0963">Cytoplasm</keyword>
<dbReference type="InterPro" id="IPR042103">
    <property type="entry name" value="SerRS_1_N_sf"/>
</dbReference>
<evidence type="ECO:0000256" key="14">
    <source>
        <dbReference type="ARBA" id="ARBA00047929"/>
    </source>
</evidence>
<feature type="domain" description="Aminoacyl-transfer RNA synthetases class-II family profile" evidence="16">
    <location>
        <begin position="175"/>
        <end position="410"/>
    </location>
</feature>
<dbReference type="InterPro" id="IPR006195">
    <property type="entry name" value="aa-tRNA-synth_II"/>
</dbReference>
<dbReference type="InterPro" id="IPR002317">
    <property type="entry name" value="Ser-tRNA-ligase_type_1"/>
</dbReference>
<evidence type="ECO:0000256" key="13">
    <source>
        <dbReference type="ARBA" id="ARBA00039158"/>
    </source>
</evidence>
<evidence type="ECO:0000256" key="8">
    <source>
        <dbReference type="ARBA" id="ARBA00022840"/>
    </source>
</evidence>
<dbReference type="GO" id="GO:0004828">
    <property type="term" value="F:serine-tRNA ligase activity"/>
    <property type="evidence" value="ECO:0007669"/>
    <property type="project" value="UniProtKB-EC"/>
</dbReference>
<dbReference type="PANTHER" id="PTHR43697">
    <property type="entry name" value="SERYL-TRNA SYNTHETASE"/>
    <property type="match status" value="1"/>
</dbReference>
<gene>
    <name evidence="17" type="primary">serS_6</name>
    <name evidence="17" type="ORF">GALL_62980</name>
</gene>
<dbReference type="InterPro" id="IPR010978">
    <property type="entry name" value="tRNA-bd_arm"/>
</dbReference>
<dbReference type="Pfam" id="PF00587">
    <property type="entry name" value="tRNA-synt_2b"/>
    <property type="match status" value="1"/>
</dbReference>
<evidence type="ECO:0000256" key="5">
    <source>
        <dbReference type="ARBA" id="ARBA00022490"/>
    </source>
</evidence>
<evidence type="ECO:0000313" key="17">
    <source>
        <dbReference type="EMBL" id="OIR12047.1"/>
    </source>
</evidence>
<dbReference type="GO" id="GO:0005737">
    <property type="term" value="C:cytoplasm"/>
    <property type="evidence" value="ECO:0007669"/>
    <property type="project" value="UniProtKB-SubCell"/>
</dbReference>
<keyword evidence="9" id="KW-0648">Protein biosynthesis</keyword>
<comment type="catalytic activity">
    <reaction evidence="15">
        <text>tRNA(Ser) + L-serine + ATP = L-seryl-tRNA(Ser) + AMP + diphosphate + H(+)</text>
        <dbReference type="Rhea" id="RHEA:12292"/>
        <dbReference type="Rhea" id="RHEA-COMP:9669"/>
        <dbReference type="Rhea" id="RHEA-COMP:9703"/>
        <dbReference type="ChEBI" id="CHEBI:15378"/>
        <dbReference type="ChEBI" id="CHEBI:30616"/>
        <dbReference type="ChEBI" id="CHEBI:33019"/>
        <dbReference type="ChEBI" id="CHEBI:33384"/>
        <dbReference type="ChEBI" id="CHEBI:78442"/>
        <dbReference type="ChEBI" id="CHEBI:78533"/>
        <dbReference type="ChEBI" id="CHEBI:456215"/>
        <dbReference type="EC" id="6.1.1.11"/>
    </reaction>
</comment>
<dbReference type="Gene3D" id="3.30.930.10">
    <property type="entry name" value="Bira Bifunctional Protein, Domain 2"/>
    <property type="match status" value="1"/>
</dbReference>
<protein>
    <recommendedName>
        <fullName evidence="13">Serine--tRNA ligase</fullName>
        <ecNumber evidence="4">6.1.1.11</ecNumber>
    </recommendedName>
    <alternativeName>
        <fullName evidence="11">Seryl-tRNA synthetase</fullName>
    </alternativeName>
    <alternativeName>
        <fullName evidence="12">Seryl-tRNA(Ser/Sec) synthetase</fullName>
    </alternativeName>
</protein>
<comment type="similarity">
    <text evidence="3">Belongs to the class-II aminoacyl-tRNA synthetase family. Type-1 seryl-tRNA synthetase subfamily.</text>
</comment>
<keyword evidence="8" id="KW-0067">ATP-binding</keyword>
<evidence type="ECO:0000256" key="4">
    <source>
        <dbReference type="ARBA" id="ARBA00012840"/>
    </source>
</evidence>
<dbReference type="Gene3D" id="1.10.287.40">
    <property type="entry name" value="Serine-tRNA synthetase, tRNA binding domain"/>
    <property type="match status" value="1"/>
</dbReference>
<evidence type="ECO:0000256" key="6">
    <source>
        <dbReference type="ARBA" id="ARBA00022598"/>
    </source>
</evidence>
<comment type="pathway">
    <text evidence="2">Aminoacyl-tRNA biosynthesis; selenocysteinyl-tRNA(Sec) biosynthesis; L-seryl-tRNA(Sec) from L-serine and tRNA(Sec): step 1/1.</text>
</comment>
<dbReference type="InterPro" id="IPR015866">
    <property type="entry name" value="Ser-tRNA-synth_1_N"/>
</dbReference>
<evidence type="ECO:0000256" key="3">
    <source>
        <dbReference type="ARBA" id="ARBA00010728"/>
    </source>
</evidence>
<dbReference type="PANTHER" id="PTHR43697:SF1">
    <property type="entry name" value="SERINE--TRNA LIGASE"/>
    <property type="match status" value="1"/>
</dbReference>
<evidence type="ECO:0000256" key="11">
    <source>
        <dbReference type="ARBA" id="ARBA00031113"/>
    </source>
</evidence>
<keyword evidence="6 17" id="KW-0436">Ligase</keyword>
<organism evidence="17">
    <name type="scientific">mine drainage metagenome</name>
    <dbReference type="NCBI Taxonomy" id="410659"/>
    <lineage>
        <taxon>unclassified sequences</taxon>
        <taxon>metagenomes</taxon>
        <taxon>ecological metagenomes</taxon>
    </lineage>
</organism>
<dbReference type="GO" id="GO:0005524">
    <property type="term" value="F:ATP binding"/>
    <property type="evidence" value="ECO:0007669"/>
    <property type="project" value="UniProtKB-KW"/>
</dbReference>